<name>K0RZ12_THAOC</name>
<evidence type="ECO:0000313" key="2">
    <source>
        <dbReference type="EMBL" id="EJK54071.1"/>
    </source>
</evidence>
<evidence type="ECO:0000313" key="3">
    <source>
        <dbReference type="Proteomes" id="UP000266841"/>
    </source>
</evidence>
<proteinExistence type="predicted"/>
<feature type="region of interest" description="Disordered" evidence="1">
    <location>
        <begin position="1"/>
        <end position="20"/>
    </location>
</feature>
<dbReference type="AlphaFoldDB" id="K0RZ12"/>
<organism evidence="2 3">
    <name type="scientific">Thalassiosira oceanica</name>
    <name type="common">Marine diatom</name>
    <dbReference type="NCBI Taxonomy" id="159749"/>
    <lineage>
        <taxon>Eukaryota</taxon>
        <taxon>Sar</taxon>
        <taxon>Stramenopiles</taxon>
        <taxon>Ochrophyta</taxon>
        <taxon>Bacillariophyta</taxon>
        <taxon>Coscinodiscophyceae</taxon>
        <taxon>Thalassiosirophycidae</taxon>
        <taxon>Thalassiosirales</taxon>
        <taxon>Thalassiosiraceae</taxon>
        <taxon>Thalassiosira</taxon>
    </lineage>
</organism>
<accession>K0RZ12</accession>
<dbReference type="Proteomes" id="UP000266841">
    <property type="component" value="Unassembled WGS sequence"/>
</dbReference>
<dbReference type="EMBL" id="AGNL01036424">
    <property type="protein sequence ID" value="EJK54071.1"/>
    <property type="molecule type" value="Genomic_DNA"/>
</dbReference>
<feature type="region of interest" description="Disordered" evidence="1">
    <location>
        <begin position="33"/>
        <end position="56"/>
    </location>
</feature>
<keyword evidence="3" id="KW-1185">Reference proteome</keyword>
<comment type="caution">
    <text evidence="2">The sequence shown here is derived from an EMBL/GenBank/DDBJ whole genome shotgun (WGS) entry which is preliminary data.</text>
</comment>
<reference evidence="2 3" key="1">
    <citation type="journal article" date="2012" name="Genome Biol.">
        <title>Genome and low-iron response of an oceanic diatom adapted to chronic iron limitation.</title>
        <authorList>
            <person name="Lommer M."/>
            <person name="Specht M."/>
            <person name="Roy A.S."/>
            <person name="Kraemer L."/>
            <person name="Andreson R."/>
            <person name="Gutowska M.A."/>
            <person name="Wolf J."/>
            <person name="Bergner S.V."/>
            <person name="Schilhabel M.B."/>
            <person name="Klostermeier U.C."/>
            <person name="Beiko R.G."/>
            <person name="Rosenstiel P."/>
            <person name="Hippler M."/>
            <person name="Laroche J."/>
        </authorList>
    </citation>
    <scope>NUCLEOTIDE SEQUENCE [LARGE SCALE GENOMIC DNA]</scope>
    <source>
        <strain evidence="2 3">CCMP1005</strain>
    </source>
</reference>
<protein>
    <submittedName>
        <fullName evidence="2">Uncharacterized protein</fullName>
    </submittedName>
</protein>
<sequence>LHQDAGDGPRRRRRRGQGGVRCEVAAGTGLRDGVFDRYGPREQPLEGSQGLAQGAQVPCPARWEEANLEYNAYMM</sequence>
<feature type="compositionally biased region" description="Basic and acidic residues" evidence="1">
    <location>
        <begin position="33"/>
        <end position="44"/>
    </location>
</feature>
<gene>
    <name evidence="2" type="ORF">THAOC_26375</name>
</gene>
<feature type="non-terminal residue" evidence="2">
    <location>
        <position position="1"/>
    </location>
</feature>
<evidence type="ECO:0000256" key="1">
    <source>
        <dbReference type="SAM" id="MobiDB-lite"/>
    </source>
</evidence>